<accession>A0A8X8AGB9</accession>
<name>A0A8X8AGB9_POPTO</name>
<feature type="compositionally biased region" description="Polar residues" evidence="1">
    <location>
        <begin position="176"/>
        <end position="195"/>
    </location>
</feature>
<gene>
    <name evidence="2" type="ORF">POTOM_009570</name>
</gene>
<dbReference type="AlphaFoldDB" id="A0A8X8AGB9"/>
<dbReference type="EMBL" id="JAAWWB010000004">
    <property type="protein sequence ID" value="KAG6783888.1"/>
    <property type="molecule type" value="Genomic_DNA"/>
</dbReference>
<evidence type="ECO:0000313" key="2">
    <source>
        <dbReference type="EMBL" id="KAG6783888.1"/>
    </source>
</evidence>
<evidence type="ECO:0000256" key="1">
    <source>
        <dbReference type="SAM" id="MobiDB-lite"/>
    </source>
</evidence>
<dbReference type="Proteomes" id="UP000886885">
    <property type="component" value="Chromosome 2D"/>
</dbReference>
<evidence type="ECO:0000313" key="3">
    <source>
        <dbReference type="Proteomes" id="UP000886885"/>
    </source>
</evidence>
<sequence length="519" mass="58035">MNIFYCLASFHSFHNFARKETNGFTVAQSESSRAQQGSKYDHRPAFCVIEFDDSRERQDMAEAGVLELYELHYSDLLLLSSTSPVPEEGEERSEKIKKTIMETLGPTGPGLLSITGVPKASILRQRLLPLASKLALLDHDRRKHILKEHNLGSDVPLKNPDRNVSSFAMQLKYAQAQESAPGKTNNGARSNSNLESAHLDDNDDEVTDSPEDEFANLSDIFRELGYCMMELGLRVAQICDMAIGGQELERSLLESGTAKGRLIHYHSSLDNLLIKASGRRKGSTKKQAYCEKNQVLLSRSELKQSERCNLVANVNEVGSSGNQGNLWQQWHYDYGIFTVLTAPMFLMPSQLSENTATDQFPVLCDQDCPFPTGHSYLRIFDANTNDVLMVKTSSESFIIQVGESADILSRGKLRSTLHCVCRPPNLENLSRETFVVFLQPAWSKTFSISDYNVHHSMLGRHSSNEGNGLTELDFNEVAREIHKIVPPLSSRLKDGMTFAEFSRETTKQYYGGSGLQSNS</sequence>
<comment type="caution">
    <text evidence="2">The sequence shown here is derived from an EMBL/GenBank/DDBJ whole genome shotgun (WGS) entry which is preliminary data.</text>
</comment>
<protein>
    <recommendedName>
        <fullName evidence="4">Isopenicillin N synthase-like Fe(2+) 2OG dioxygenase domain-containing protein</fullName>
    </recommendedName>
</protein>
<reference evidence="2" key="1">
    <citation type="journal article" date="2020" name="bioRxiv">
        <title>Hybrid origin of Populus tomentosa Carr. identified through genome sequencing and phylogenomic analysis.</title>
        <authorList>
            <person name="An X."/>
            <person name="Gao K."/>
            <person name="Chen Z."/>
            <person name="Li J."/>
            <person name="Yang X."/>
            <person name="Yang X."/>
            <person name="Zhou J."/>
            <person name="Guo T."/>
            <person name="Zhao T."/>
            <person name="Huang S."/>
            <person name="Miao D."/>
            <person name="Khan W.U."/>
            <person name="Rao P."/>
            <person name="Ye M."/>
            <person name="Lei B."/>
            <person name="Liao W."/>
            <person name="Wang J."/>
            <person name="Ji L."/>
            <person name="Li Y."/>
            <person name="Guo B."/>
            <person name="Mustafa N.S."/>
            <person name="Li S."/>
            <person name="Yun Q."/>
            <person name="Keller S.R."/>
            <person name="Mao J."/>
            <person name="Zhang R."/>
            <person name="Strauss S.H."/>
        </authorList>
    </citation>
    <scope>NUCLEOTIDE SEQUENCE</scope>
    <source>
        <strain evidence="2">GM15</strain>
        <tissue evidence="2">Leaf</tissue>
    </source>
</reference>
<dbReference type="PANTHER" id="PTHR48253">
    <property type="match status" value="1"/>
</dbReference>
<feature type="compositionally biased region" description="Acidic residues" evidence="1">
    <location>
        <begin position="201"/>
        <end position="211"/>
    </location>
</feature>
<evidence type="ECO:0008006" key="4">
    <source>
        <dbReference type="Google" id="ProtNLM"/>
    </source>
</evidence>
<dbReference type="PANTHER" id="PTHR48253:SF2">
    <property type="entry name" value="ISOPENICILLIN N SYNTHASE-LIKE FE(2+) 2OG DIOXYGENASE DOMAIN-CONTAINING PROTEIN"/>
    <property type="match status" value="1"/>
</dbReference>
<feature type="region of interest" description="Disordered" evidence="1">
    <location>
        <begin position="175"/>
        <end position="211"/>
    </location>
</feature>
<keyword evidence="3" id="KW-1185">Reference proteome</keyword>
<dbReference type="OrthoDB" id="438224at2759"/>
<organism evidence="2 3">
    <name type="scientific">Populus tomentosa</name>
    <name type="common">Chinese white poplar</name>
    <dbReference type="NCBI Taxonomy" id="118781"/>
    <lineage>
        <taxon>Eukaryota</taxon>
        <taxon>Viridiplantae</taxon>
        <taxon>Streptophyta</taxon>
        <taxon>Embryophyta</taxon>
        <taxon>Tracheophyta</taxon>
        <taxon>Spermatophyta</taxon>
        <taxon>Magnoliopsida</taxon>
        <taxon>eudicotyledons</taxon>
        <taxon>Gunneridae</taxon>
        <taxon>Pentapetalae</taxon>
        <taxon>rosids</taxon>
        <taxon>fabids</taxon>
        <taxon>Malpighiales</taxon>
        <taxon>Salicaceae</taxon>
        <taxon>Saliceae</taxon>
        <taxon>Populus</taxon>
    </lineage>
</organism>
<proteinExistence type="predicted"/>